<organism evidence="14 15">
    <name type="scientific">Solanum tuberosum</name>
    <name type="common">Potato</name>
    <dbReference type="NCBI Taxonomy" id="4113"/>
    <lineage>
        <taxon>Eukaryota</taxon>
        <taxon>Viridiplantae</taxon>
        <taxon>Streptophyta</taxon>
        <taxon>Embryophyta</taxon>
        <taxon>Tracheophyta</taxon>
        <taxon>Spermatophyta</taxon>
        <taxon>Magnoliopsida</taxon>
        <taxon>eudicotyledons</taxon>
        <taxon>Gunneridae</taxon>
        <taxon>Pentapetalae</taxon>
        <taxon>asterids</taxon>
        <taxon>lamiids</taxon>
        <taxon>Solanales</taxon>
        <taxon>Solanaceae</taxon>
        <taxon>Solanoideae</taxon>
        <taxon>Solaneae</taxon>
        <taxon>Solanum</taxon>
    </lineage>
</organism>
<dbReference type="Pfam" id="PF03007">
    <property type="entry name" value="WS_DGAT_cat"/>
    <property type="match status" value="1"/>
</dbReference>
<evidence type="ECO:0000313" key="14">
    <source>
        <dbReference type="EMBL" id="KAH0762262.1"/>
    </source>
</evidence>
<evidence type="ECO:0000256" key="6">
    <source>
        <dbReference type="ARBA" id="ARBA00022824"/>
    </source>
</evidence>
<dbReference type="Proteomes" id="UP000826656">
    <property type="component" value="Unassembled WGS sequence"/>
</dbReference>
<evidence type="ECO:0000259" key="13">
    <source>
        <dbReference type="Pfam" id="PF06974"/>
    </source>
</evidence>
<comment type="similarity">
    <text evidence="8">In the N-terminal section; belongs to the long-chain O-acyltransferase family.</text>
</comment>
<evidence type="ECO:0000256" key="4">
    <source>
        <dbReference type="ARBA" id="ARBA00005189"/>
    </source>
</evidence>
<keyword evidence="15" id="KW-1185">Reference proteome</keyword>
<protein>
    <recommendedName>
        <fullName evidence="16">Diacylglycerol O-acyltransferase</fullName>
    </recommendedName>
</protein>
<evidence type="ECO:0000256" key="3">
    <source>
        <dbReference type="ARBA" id="ARBA00004771"/>
    </source>
</evidence>
<sequence>MGSLGLKPINTNGQKNSTVVVIEQEQEQEPASPATRLFHTKNLNCHIIAILGCTTKINPDVIKKGLESTLLNHPRFSSIPVVDEKKGVRKWQKTKVNVDEHIICPDLDPDMDSPDEFLEKYTSNQTTIPLDMTKPLWEVHILNIKTSEANAIGILKLHHSIGDGMSIISLILACTRKASDPEALPTLPTSTKIKEKNDDTETPMKGGVGVEHSPKRLVHTVVSLDDMKIVKNALNLTINDVVMGMAQAGFSRYLNRRYGNKNGKGSSKTNNLPKNIRLRGSIVFNIRPSTGIKALAEMMEKKSKARWGNKIGYVLTRLPISLPDNPLDYIRQAKTIIDRKKLSLESRFSFSAAKLTQDIFGSKVAAKVTRRILSSTTVLISNVVGPQEEITFYGHKLAYVAPTTFGLPYAVTIHFQSYCNKMTISMAVDSQVIPDPYQLCDDLQDSLQMFKEAVTKQDMV</sequence>
<reference evidence="14 15" key="1">
    <citation type="journal article" date="2021" name="bioRxiv">
        <title>Chromosome-scale and haplotype-resolved genome assembly of a tetraploid potato cultivar.</title>
        <authorList>
            <person name="Sun H."/>
            <person name="Jiao W.-B."/>
            <person name="Krause K."/>
            <person name="Campoy J.A."/>
            <person name="Goel M."/>
            <person name="Folz-Donahue K."/>
            <person name="Kukat C."/>
            <person name="Huettel B."/>
            <person name="Schneeberger K."/>
        </authorList>
    </citation>
    <scope>NUCLEOTIDE SEQUENCE [LARGE SCALE GENOMIC DNA]</scope>
    <source>
        <strain evidence="14">SolTubOtavaFocal</strain>
        <tissue evidence="14">Leaves</tissue>
    </source>
</reference>
<gene>
    <name evidence="14" type="ORF">KY290_018335</name>
</gene>
<feature type="domain" description="O-acyltransferase WSD1 C-terminal" evidence="13">
    <location>
        <begin position="307"/>
        <end position="450"/>
    </location>
</feature>
<dbReference type="PANTHER" id="PTHR31650">
    <property type="entry name" value="O-ACYLTRANSFERASE (WSD1-LIKE) FAMILY PROTEIN"/>
    <property type="match status" value="1"/>
</dbReference>
<keyword evidence="7" id="KW-0012">Acyltransferase</keyword>
<evidence type="ECO:0008006" key="16">
    <source>
        <dbReference type="Google" id="ProtNLM"/>
    </source>
</evidence>
<comment type="pathway">
    <text evidence="3">Glycerolipid metabolism; triacylglycerol biosynthesis.</text>
</comment>
<proteinExistence type="inferred from homology"/>
<dbReference type="SUPFAM" id="SSF52777">
    <property type="entry name" value="CoA-dependent acyltransferases"/>
    <property type="match status" value="1"/>
</dbReference>
<dbReference type="InterPro" id="IPR004255">
    <property type="entry name" value="O-acyltransferase_WSD1_N"/>
</dbReference>
<keyword evidence="5" id="KW-0808">Transferase</keyword>
<comment type="catalytic activity">
    <reaction evidence="9">
        <text>a long chain fatty alcohol + a fatty acyl-CoA = a long-chain alcohol wax ester + CoA</text>
        <dbReference type="Rhea" id="RHEA:38443"/>
        <dbReference type="ChEBI" id="CHEBI:17135"/>
        <dbReference type="ChEBI" id="CHEBI:57287"/>
        <dbReference type="ChEBI" id="CHEBI:77636"/>
        <dbReference type="ChEBI" id="CHEBI:235323"/>
        <dbReference type="EC" id="2.3.1.75"/>
    </reaction>
</comment>
<dbReference type="EMBL" id="JAIVGD010000013">
    <property type="protein sequence ID" value="KAH0762262.1"/>
    <property type="molecule type" value="Genomic_DNA"/>
</dbReference>
<dbReference type="PANTHER" id="PTHR31650:SF1">
    <property type="entry name" value="WAX ESTER SYNTHASE_DIACYLGLYCEROL ACYLTRANSFERASE 4-RELATED"/>
    <property type="match status" value="1"/>
</dbReference>
<keyword evidence="6" id="KW-0256">Endoplasmic reticulum</keyword>
<evidence type="ECO:0000313" key="15">
    <source>
        <dbReference type="Proteomes" id="UP000826656"/>
    </source>
</evidence>
<comment type="pathway">
    <text evidence="4">Lipid metabolism.</text>
</comment>
<dbReference type="Pfam" id="PF06974">
    <property type="entry name" value="WS_DGAT_C"/>
    <property type="match status" value="1"/>
</dbReference>
<comment type="catalytic activity">
    <reaction evidence="10">
        <text>an acyl-CoA + a 1,2-diacyl-sn-glycerol = a triacyl-sn-glycerol + CoA</text>
        <dbReference type="Rhea" id="RHEA:10868"/>
        <dbReference type="ChEBI" id="CHEBI:17815"/>
        <dbReference type="ChEBI" id="CHEBI:57287"/>
        <dbReference type="ChEBI" id="CHEBI:58342"/>
        <dbReference type="ChEBI" id="CHEBI:64615"/>
        <dbReference type="EC" id="2.3.1.20"/>
    </reaction>
</comment>
<comment type="caution">
    <text evidence="14">The sequence shown here is derived from an EMBL/GenBank/DDBJ whole genome shotgun (WGS) entry which is preliminary data.</text>
</comment>
<dbReference type="InterPro" id="IPR009721">
    <property type="entry name" value="O-acyltransferase_WSD1_C"/>
</dbReference>
<accession>A0ABQ7VG03</accession>
<evidence type="ECO:0000256" key="7">
    <source>
        <dbReference type="ARBA" id="ARBA00023315"/>
    </source>
</evidence>
<comment type="subcellular location">
    <subcellularLocation>
        <location evidence="1">Cell membrane</location>
        <topology evidence="1">Single-pass membrane protein</topology>
    </subcellularLocation>
    <subcellularLocation>
        <location evidence="2">Endoplasmic reticulum membrane</location>
    </subcellularLocation>
</comment>
<evidence type="ECO:0000256" key="2">
    <source>
        <dbReference type="ARBA" id="ARBA00004586"/>
    </source>
</evidence>
<dbReference type="InterPro" id="IPR045034">
    <property type="entry name" value="O-acyltransferase_WSD1-like"/>
</dbReference>
<evidence type="ECO:0000256" key="8">
    <source>
        <dbReference type="ARBA" id="ARBA00024360"/>
    </source>
</evidence>
<evidence type="ECO:0000256" key="1">
    <source>
        <dbReference type="ARBA" id="ARBA00004162"/>
    </source>
</evidence>
<evidence type="ECO:0000259" key="12">
    <source>
        <dbReference type="Pfam" id="PF03007"/>
    </source>
</evidence>
<evidence type="ECO:0000256" key="11">
    <source>
        <dbReference type="SAM" id="MobiDB-lite"/>
    </source>
</evidence>
<feature type="domain" description="O-acyltransferase WSD1-like N-terminal" evidence="12">
    <location>
        <begin position="119"/>
        <end position="197"/>
    </location>
</feature>
<name>A0ABQ7VG03_SOLTU</name>
<feature type="region of interest" description="Disordered" evidence="11">
    <location>
        <begin position="183"/>
        <end position="211"/>
    </location>
</feature>
<evidence type="ECO:0000256" key="5">
    <source>
        <dbReference type="ARBA" id="ARBA00022679"/>
    </source>
</evidence>
<evidence type="ECO:0000256" key="9">
    <source>
        <dbReference type="ARBA" id="ARBA00047604"/>
    </source>
</evidence>
<evidence type="ECO:0000256" key="10">
    <source>
        <dbReference type="ARBA" id="ARBA00048109"/>
    </source>
</evidence>